<dbReference type="GO" id="GO:0030335">
    <property type="term" value="P:positive regulation of cell migration"/>
    <property type="evidence" value="ECO:0007669"/>
    <property type="project" value="TreeGrafter"/>
</dbReference>
<dbReference type="SUPFAM" id="SSF101912">
    <property type="entry name" value="Sema domain"/>
    <property type="match status" value="1"/>
</dbReference>
<dbReference type="FunFam" id="2.20.100.10:FF:000021">
    <property type="entry name" value="semaphorin-5B isoform X1"/>
    <property type="match status" value="1"/>
</dbReference>
<dbReference type="PANTHER" id="PTHR11036">
    <property type="entry name" value="SEMAPHORIN"/>
    <property type="match status" value="1"/>
</dbReference>
<comment type="subcellular location">
    <subcellularLocation>
        <location evidence="1">Membrane</location>
        <topology evidence="1">Single-pass membrane protein</topology>
    </subcellularLocation>
</comment>
<dbReference type="PRINTS" id="PR01705">
    <property type="entry name" value="TSP1REPEAT"/>
</dbReference>
<dbReference type="Pfam" id="PF00090">
    <property type="entry name" value="TSP_1"/>
    <property type="match status" value="4"/>
</dbReference>
<protein>
    <submittedName>
        <fullName evidence="15">Sema domain-containing protein</fullName>
    </submittedName>
</protein>
<dbReference type="GO" id="GO:0007411">
    <property type="term" value="P:axon guidance"/>
    <property type="evidence" value="ECO:0007669"/>
    <property type="project" value="TreeGrafter"/>
</dbReference>
<evidence type="ECO:0000256" key="5">
    <source>
        <dbReference type="ARBA" id="ARBA00022902"/>
    </source>
</evidence>
<dbReference type="GO" id="GO:0071526">
    <property type="term" value="P:semaphorin-plexin signaling pathway"/>
    <property type="evidence" value="ECO:0007669"/>
    <property type="project" value="TreeGrafter"/>
</dbReference>
<dbReference type="Gene3D" id="3.30.1680.10">
    <property type="entry name" value="ligand-binding face of the semaphorins, domain 2"/>
    <property type="match status" value="1"/>
</dbReference>
<evidence type="ECO:0000256" key="2">
    <source>
        <dbReference type="ARBA" id="ARBA00022692"/>
    </source>
</evidence>
<dbReference type="InterPro" id="IPR001627">
    <property type="entry name" value="Semap_dom"/>
</dbReference>
<organism evidence="14 15">
    <name type="scientific">Romanomermis culicivorax</name>
    <name type="common">Nematode worm</name>
    <dbReference type="NCBI Taxonomy" id="13658"/>
    <lineage>
        <taxon>Eukaryota</taxon>
        <taxon>Metazoa</taxon>
        <taxon>Ecdysozoa</taxon>
        <taxon>Nematoda</taxon>
        <taxon>Enoplea</taxon>
        <taxon>Dorylaimia</taxon>
        <taxon>Mermithida</taxon>
        <taxon>Mermithoidea</taxon>
        <taxon>Mermithidae</taxon>
        <taxon>Romanomermis</taxon>
    </lineage>
</organism>
<dbReference type="InterPro" id="IPR000884">
    <property type="entry name" value="TSP1_rpt"/>
</dbReference>
<dbReference type="InterPro" id="IPR057563">
    <property type="entry name" value="Sema5A/B-like_TSP-1"/>
</dbReference>
<keyword evidence="7 11" id="KW-0472">Membrane</keyword>
<dbReference type="Pfam" id="PF01403">
    <property type="entry name" value="Sema"/>
    <property type="match status" value="1"/>
</dbReference>
<dbReference type="SUPFAM" id="SSF82895">
    <property type="entry name" value="TSP-1 type 1 repeat"/>
    <property type="match status" value="4"/>
</dbReference>
<dbReference type="SMART" id="SM00209">
    <property type="entry name" value="TSP1"/>
    <property type="match status" value="5"/>
</dbReference>
<keyword evidence="9" id="KW-0325">Glycoprotein</keyword>
<dbReference type="GO" id="GO:0005886">
    <property type="term" value="C:plasma membrane"/>
    <property type="evidence" value="ECO:0007669"/>
    <property type="project" value="TreeGrafter"/>
</dbReference>
<dbReference type="Pfam" id="PF23260">
    <property type="entry name" value="TSP1_2"/>
    <property type="match status" value="1"/>
</dbReference>
<dbReference type="SUPFAM" id="SSF103575">
    <property type="entry name" value="Plexin repeat"/>
    <property type="match status" value="1"/>
</dbReference>
<evidence type="ECO:0000256" key="10">
    <source>
        <dbReference type="PROSITE-ProRule" id="PRU00352"/>
    </source>
</evidence>
<dbReference type="PROSITE" id="PS51004">
    <property type="entry name" value="SEMA"/>
    <property type="match status" value="1"/>
</dbReference>
<evidence type="ECO:0000256" key="4">
    <source>
        <dbReference type="ARBA" id="ARBA00022782"/>
    </source>
</evidence>
<keyword evidence="14" id="KW-1185">Reference proteome</keyword>
<keyword evidence="2 11" id="KW-0812">Transmembrane</keyword>
<evidence type="ECO:0000313" key="15">
    <source>
        <dbReference type="WBParaSite" id="nRc.2.0.1.t01100-RA"/>
    </source>
</evidence>
<keyword evidence="5" id="KW-0524">Neurogenesis</keyword>
<dbReference type="Pfam" id="PF01437">
    <property type="entry name" value="PSI"/>
    <property type="match status" value="1"/>
</dbReference>
<reference evidence="15" key="1">
    <citation type="submission" date="2022-11" db="UniProtKB">
        <authorList>
            <consortium name="WormBaseParasite"/>
        </authorList>
    </citation>
    <scope>IDENTIFICATION</scope>
</reference>
<evidence type="ECO:0000256" key="9">
    <source>
        <dbReference type="ARBA" id="ARBA00023180"/>
    </source>
</evidence>
<proteinExistence type="predicted"/>
<comment type="caution">
    <text evidence="10">Lacks conserved residue(s) required for the propagation of feature annotation.</text>
</comment>
<dbReference type="InterPro" id="IPR002165">
    <property type="entry name" value="Plexin_repeat"/>
</dbReference>
<evidence type="ECO:0000256" key="7">
    <source>
        <dbReference type="ARBA" id="ARBA00023136"/>
    </source>
</evidence>
<feature type="transmembrane region" description="Helical" evidence="11">
    <location>
        <begin position="946"/>
        <end position="970"/>
    </location>
</feature>
<dbReference type="OMA" id="EWKATRP"/>
<evidence type="ECO:0000256" key="11">
    <source>
        <dbReference type="SAM" id="Phobius"/>
    </source>
</evidence>
<dbReference type="PANTHER" id="PTHR11036:SF79">
    <property type="entry name" value="SEMAPHORIN 5C, ISOFORM A"/>
    <property type="match status" value="1"/>
</dbReference>
<evidence type="ECO:0000256" key="1">
    <source>
        <dbReference type="ARBA" id="ARBA00004167"/>
    </source>
</evidence>
<dbReference type="SMART" id="SM00423">
    <property type="entry name" value="PSI"/>
    <property type="match status" value="1"/>
</dbReference>
<dbReference type="PROSITE" id="PS50092">
    <property type="entry name" value="TSP1"/>
    <property type="match status" value="5"/>
</dbReference>
<evidence type="ECO:0000313" key="14">
    <source>
        <dbReference type="Proteomes" id="UP000887565"/>
    </source>
</evidence>
<dbReference type="InterPro" id="IPR036383">
    <property type="entry name" value="TSP1_rpt_sf"/>
</dbReference>
<dbReference type="AlphaFoldDB" id="A0A915HHL4"/>
<keyword evidence="4" id="KW-0221">Differentiation</keyword>
<evidence type="ECO:0000256" key="8">
    <source>
        <dbReference type="ARBA" id="ARBA00023157"/>
    </source>
</evidence>
<evidence type="ECO:0000259" key="13">
    <source>
        <dbReference type="PROSITE" id="PS51004"/>
    </source>
</evidence>
<dbReference type="InterPro" id="IPR015943">
    <property type="entry name" value="WD40/YVTN_repeat-like_dom_sf"/>
</dbReference>
<dbReference type="GO" id="GO:0030215">
    <property type="term" value="F:semaphorin receptor binding"/>
    <property type="evidence" value="ECO:0007669"/>
    <property type="project" value="InterPro"/>
</dbReference>
<dbReference type="InterPro" id="IPR027231">
    <property type="entry name" value="Semaphorin"/>
</dbReference>
<feature type="signal peptide" evidence="12">
    <location>
        <begin position="1"/>
        <end position="26"/>
    </location>
</feature>
<dbReference type="InterPro" id="IPR016201">
    <property type="entry name" value="PSI"/>
</dbReference>
<dbReference type="Gene3D" id="2.20.100.10">
    <property type="entry name" value="Thrombospondin type-1 (TSP1) repeat"/>
    <property type="match status" value="4"/>
</dbReference>
<dbReference type="WBParaSite" id="nRc.2.0.1.t01100-RA">
    <property type="protein sequence ID" value="nRc.2.0.1.t01100-RA"/>
    <property type="gene ID" value="nRc.2.0.1.g01100"/>
</dbReference>
<keyword evidence="12" id="KW-0732">Signal</keyword>
<evidence type="ECO:0000256" key="6">
    <source>
        <dbReference type="ARBA" id="ARBA00022989"/>
    </source>
</evidence>
<name>A0A915HHL4_ROMCU</name>
<feature type="chain" id="PRO_5036742753" evidence="12">
    <location>
        <begin position="27"/>
        <end position="1125"/>
    </location>
</feature>
<dbReference type="Gene3D" id="2.130.10.10">
    <property type="entry name" value="YVTN repeat-like/Quinoprotein amine dehydrogenase"/>
    <property type="match status" value="1"/>
</dbReference>
<dbReference type="GO" id="GO:0045499">
    <property type="term" value="F:chemorepellent activity"/>
    <property type="evidence" value="ECO:0007669"/>
    <property type="project" value="TreeGrafter"/>
</dbReference>
<accession>A0A915HHL4</accession>
<sequence>MSTRETSHYKMDFTLLFLIIFMQILAQLCTLEIFIDEPLVINSEEIFRRYSPMIRIGYETVQKTAFTFKYDSSSDDFRPLVVVEAKSSGGGRHEIFVGSRDHVFRLYATDLSLIEKFYWPPAPEDVETCQRKKGQNQAGCRNFIRLLAVRNDEILICGTNAFSPLCTWRKTRNFDAKHSTQINFDGVGFVPLNPASPNIHTLTTDGQQLFTGVTMDIMAHSPVILRMLPPNQVTKTDNTDYRFLNDALFVASFEVGNFVYFFFRETALEVKSYGKFVYSRVGRVCKNDIGIGNKWSTYTKARLNCSLSGRQNAIGFDAIQSVQYSPILEVFVATFATLDGGLNGSALCIYEMASVNKAFSGPYTYAEQDSEPWISHPNRFPNFNCETQGISSSQPNLTKRPITDIKRYQLMYESVQPKFSSPIHISTLEKYKLLEIDVLSKKSKTASLIIFVLTNENLLKKYVLKMDQSSKLCLVEVLQLSQIGSGVDFRGMTFHKDTNSLIITAKDHVFKVPAHRCSRHKTEQQCLAARDPYCGWSPQKQQCTTEQQSYKSSYNQWYQEIDDCPNVDAPVDGSYGQWSSWASCPKSSENGESCSCRLRACDSPAPNKNGKSCFGPGVQIANCTLHGSWAVWSDWSPCSASCGSSVRSRKRSCSSPAPSFGGRVCLGLDVQQEFCPFAACPLPTLPPIDGAWSTWSQWDPCSKLCNGGFQKRERSCENPVPMYNGKPCVGNTMEYRSCNIETCPEVKILSEWTPWLPSNITRSKLVQFKRFRLTCKSAVDDSSLLSVSSFRTEEKICHSNAKTCEEMNITNIDGAWSQWTQWSQCTNPCNNGTQYRTRSCSSPAPIGHGLPCEGHAKELRHCNMKSCESSWSCWNGFGEWSGWSTCNKLGVQVRIRPCLSVTFCSGIPDAQMQQCFYNEENDKTFDHSKPAYQASTFDQPSRKNSWALVGSIIGAFIFGVLLSLGFSFYISKRHHWCLMAKKCRPTSASPSVLFNAGVGANCSPSADHVPSPLLALKSQSPGNIYTPPPTLRHVINGHPKGQSSGVRTAANKYDLVAEPKNSSKYGHRIANDHRRNVNRRDMDCDYDAAVSGDEMIAGDDRLGTGHTTSTLRKNMRASLKTQDYL</sequence>
<dbReference type="SMART" id="SM00630">
    <property type="entry name" value="Sema"/>
    <property type="match status" value="1"/>
</dbReference>
<keyword evidence="3" id="KW-0677">Repeat</keyword>
<evidence type="ECO:0000256" key="3">
    <source>
        <dbReference type="ARBA" id="ARBA00022737"/>
    </source>
</evidence>
<dbReference type="Proteomes" id="UP000887565">
    <property type="component" value="Unplaced"/>
</dbReference>
<keyword evidence="6 11" id="KW-1133">Transmembrane helix</keyword>
<feature type="domain" description="Sema" evidence="13">
    <location>
        <begin position="53"/>
        <end position="514"/>
    </location>
</feature>
<evidence type="ECO:0000256" key="12">
    <source>
        <dbReference type="SAM" id="SignalP"/>
    </source>
</evidence>
<dbReference type="InterPro" id="IPR036352">
    <property type="entry name" value="Semap_dom_sf"/>
</dbReference>
<dbReference type="FunFam" id="2.20.100.10:FF:000001">
    <property type="entry name" value="semaphorin-5A isoform X1"/>
    <property type="match status" value="3"/>
</dbReference>
<keyword evidence="8" id="KW-1015">Disulfide bond</keyword>